<evidence type="ECO:0000259" key="2">
    <source>
        <dbReference type="Pfam" id="PF01609"/>
    </source>
</evidence>
<dbReference type="SUPFAM" id="SSF53098">
    <property type="entry name" value="Ribonuclease H-like"/>
    <property type="match status" value="1"/>
</dbReference>
<gene>
    <name evidence="3" type="ORF">KSF_102090</name>
</gene>
<dbReference type="InterPro" id="IPR002559">
    <property type="entry name" value="Transposase_11"/>
</dbReference>
<comment type="caution">
    <text evidence="3">The sequence shown here is derived from an EMBL/GenBank/DDBJ whole genome shotgun (WGS) entry which is preliminary data.</text>
</comment>
<accession>A0A8J3J3P1</accession>
<dbReference type="GO" id="GO:0006313">
    <property type="term" value="P:DNA transposition"/>
    <property type="evidence" value="ECO:0007669"/>
    <property type="project" value="InterPro"/>
</dbReference>
<organism evidence="3 4">
    <name type="scientific">Reticulibacter mediterranei</name>
    <dbReference type="NCBI Taxonomy" id="2778369"/>
    <lineage>
        <taxon>Bacteria</taxon>
        <taxon>Bacillati</taxon>
        <taxon>Chloroflexota</taxon>
        <taxon>Ktedonobacteria</taxon>
        <taxon>Ktedonobacterales</taxon>
        <taxon>Reticulibacteraceae</taxon>
        <taxon>Reticulibacter</taxon>
    </lineage>
</organism>
<dbReference type="AlphaFoldDB" id="A0A8J3J3P1"/>
<dbReference type="GO" id="GO:0004803">
    <property type="term" value="F:transposase activity"/>
    <property type="evidence" value="ECO:0007669"/>
    <property type="project" value="InterPro"/>
</dbReference>
<dbReference type="Gene3D" id="3.90.350.10">
    <property type="entry name" value="Transposase Inhibitor Protein From Tn5, Chain A, domain 1"/>
    <property type="match status" value="1"/>
</dbReference>
<protein>
    <recommendedName>
        <fullName evidence="2">Transposase IS4-like domain-containing protein</fullName>
    </recommendedName>
</protein>
<dbReference type="EMBL" id="BNJK01000002">
    <property type="protein sequence ID" value="GHP00162.1"/>
    <property type="molecule type" value="Genomic_DNA"/>
</dbReference>
<dbReference type="GO" id="GO:0003677">
    <property type="term" value="F:DNA binding"/>
    <property type="evidence" value="ECO:0007669"/>
    <property type="project" value="InterPro"/>
</dbReference>
<dbReference type="InterPro" id="IPR012337">
    <property type="entry name" value="RNaseH-like_sf"/>
</dbReference>
<reference evidence="3" key="1">
    <citation type="submission" date="2020-10" db="EMBL/GenBank/DDBJ databases">
        <title>Taxonomic study of unclassified bacteria belonging to the class Ktedonobacteria.</title>
        <authorList>
            <person name="Yabe S."/>
            <person name="Wang C.M."/>
            <person name="Zheng Y."/>
            <person name="Sakai Y."/>
            <person name="Cavaletti L."/>
            <person name="Monciardini P."/>
            <person name="Donadio S."/>
        </authorList>
    </citation>
    <scope>NUCLEOTIDE SEQUENCE</scope>
    <source>
        <strain evidence="3">ID150040</strain>
    </source>
</reference>
<feature type="compositionally biased region" description="Polar residues" evidence="1">
    <location>
        <begin position="503"/>
        <end position="514"/>
    </location>
</feature>
<proteinExistence type="predicted"/>
<evidence type="ECO:0000313" key="4">
    <source>
        <dbReference type="Proteomes" id="UP000597444"/>
    </source>
</evidence>
<evidence type="ECO:0000313" key="3">
    <source>
        <dbReference type="EMBL" id="GHP00162.1"/>
    </source>
</evidence>
<evidence type="ECO:0000256" key="1">
    <source>
        <dbReference type="SAM" id="MobiDB-lite"/>
    </source>
</evidence>
<feature type="region of interest" description="Disordered" evidence="1">
    <location>
        <begin position="478"/>
        <end position="514"/>
    </location>
</feature>
<sequence>MAELSETFKHLERDPQGGSQHLLHLLETFLFPLLTALDEILDKRLVRTLLQCLVAIISLRNHPQALWLSELGSSLDGYAGYASSATAGTKRVGKLLRSVKWTVDVIDHYLLEKADEEVQNLKVQRKRILCIWDGSVLEKAESEKLEGLCPVLSSKAKRRSRTKRGLVFNWPAVRPVRVMGMQWTAALIVGMQGLPHLALSRWWTTKGVFATKLRDAEEEALRVCVRKWGPLLVHVFDRGYASGYWLHVLSQYRVRFVIRWIKKHVFLTLAGEEKKLWQIGQGKRYRAHKEIWDTTTGEKMSCDLWWSAVRHPQSGQPLFLVKARVKKGVMYLITNETVHTETQAWEVFFTYRRRWQIEQSFRYAKCELALECPRLWSLEARLKLLGMVMLVYAFLLSLLDSSYQDLVAALLRFRCHRTGKRCLNSQAPLYRLRWALSRLWNDYRPHLSCFIPLLMILSLSLPSFEISKGFRKIGDDSYHEEYPPPRPKRYNEGFGRPVAKPLMTTSWPSVGSSV</sequence>
<name>A0A8J3J3P1_9CHLR</name>
<dbReference type="RefSeq" id="WP_220210737.1">
    <property type="nucleotide sequence ID" value="NZ_BNJK01000002.1"/>
</dbReference>
<feature type="domain" description="Transposase IS4-like" evidence="2">
    <location>
        <begin position="235"/>
        <end position="367"/>
    </location>
</feature>
<dbReference type="Proteomes" id="UP000597444">
    <property type="component" value="Unassembled WGS sequence"/>
</dbReference>
<keyword evidence="4" id="KW-1185">Reference proteome</keyword>
<dbReference type="Pfam" id="PF01609">
    <property type="entry name" value="DDE_Tnp_1"/>
    <property type="match status" value="1"/>
</dbReference>